<gene>
    <name evidence="11" type="primary">arcB_1</name>
    <name evidence="11" type="ORF">BN59_01858</name>
</gene>
<dbReference type="InterPro" id="IPR011006">
    <property type="entry name" value="CheY-like_superfamily"/>
</dbReference>
<dbReference type="Pfam" id="PF08448">
    <property type="entry name" value="PAS_4"/>
    <property type="match status" value="1"/>
</dbReference>
<dbReference type="EMBL" id="CCSB01000002">
    <property type="protein sequence ID" value="CDZ77574.1"/>
    <property type="molecule type" value="Genomic_DNA"/>
</dbReference>
<dbReference type="InterPro" id="IPR000700">
    <property type="entry name" value="PAS-assoc_C"/>
</dbReference>
<dbReference type="PROSITE" id="PS50894">
    <property type="entry name" value="HPT"/>
    <property type="match status" value="1"/>
</dbReference>
<dbReference type="InterPro" id="IPR013656">
    <property type="entry name" value="PAS_4"/>
</dbReference>
<dbReference type="SUPFAM" id="SSF55874">
    <property type="entry name" value="ATPase domain of HSP90 chaperone/DNA topoisomerase II/histidine kinase"/>
    <property type="match status" value="1"/>
</dbReference>
<evidence type="ECO:0000256" key="5">
    <source>
        <dbReference type="PROSITE-ProRule" id="PRU00110"/>
    </source>
</evidence>
<evidence type="ECO:0000313" key="12">
    <source>
        <dbReference type="Proteomes" id="UP000044071"/>
    </source>
</evidence>
<dbReference type="SMART" id="SM00448">
    <property type="entry name" value="REC"/>
    <property type="match status" value="1"/>
</dbReference>
<dbReference type="Pfam" id="PF01627">
    <property type="entry name" value="Hpt"/>
    <property type="match status" value="1"/>
</dbReference>
<dbReference type="SMART" id="SM00073">
    <property type="entry name" value="HPT"/>
    <property type="match status" value="1"/>
</dbReference>
<dbReference type="CDD" id="cd17546">
    <property type="entry name" value="REC_hyHK_CKI1_RcsC-like"/>
    <property type="match status" value="1"/>
</dbReference>
<dbReference type="eggNOG" id="COG2205">
    <property type="taxonomic scope" value="Bacteria"/>
</dbReference>
<evidence type="ECO:0000256" key="2">
    <source>
        <dbReference type="ARBA" id="ARBA00012438"/>
    </source>
</evidence>
<feature type="modified residue" description="4-aspartylphosphate" evidence="6">
    <location>
        <position position="455"/>
    </location>
</feature>
<dbReference type="Gene3D" id="3.30.565.10">
    <property type="entry name" value="Histidine kinase-like ATPase, C-terminal domain"/>
    <property type="match status" value="1"/>
</dbReference>
<keyword evidence="12" id="KW-1185">Reference proteome</keyword>
<feature type="domain" description="Response regulatory" evidence="8">
    <location>
        <begin position="406"/>
        <end position="525"/>
    </location>
</feature>
<dbReference type="OrthoDB" id="9770795at2"/>
<dbReference type="SUPFAM" id="SSF47384">
    <property type="entry name" value="Homodimeric domain of signal transducing histidine kinase"/>
    <property type="match status" value="1"/>
</dbReference>
<accession>A0A078L0K0</accession>
<evidence type="ECO:0000256" key="1">
    <source>
        <dbReference type="ARBA" id="ARBA00000085"/>
    </source>
</evidence>
<dbReference type="SUPFAM" id="SSF55785">
    <property type="entry name" value="PYP-like sensor domain (PAS domain)"/>
    <property type="match status" value="1"/>
</dbReference>
<evidence type="ECO:0000259" key="8">
    <source>
        <dbReference type="PROSITE" id="PS50110"/>
    </source>
</evidence>
<dbReference type="PANTHER" id="PTHR45339:SF5">
    <property type="entry name" value="HISTIDINE KINASE"/>
    <property type="match status" value="1"/>
</dbReference>
<dbReference type="InterPro" id="IPR036641">
    <property type="entry name" value="HPT_dom_sf"/>
</dbReference>
<dbReference type="AlphaFoldDB" id="A0A078L0K0"/>
<evidence type="ECO:0000313" key="11">
    <source>
        <dbReference type="EMBL" id="CDZ77574.1"/>
    </source>
</evidence>
<dbReference type="Proteomes" id="UP000044071">
    <property type="component" value="Unassembled WGS sequence"/>
</dbReference>
<evidence type="ECO:0000256" key="6">
    <source>
        <dbReference type="PROSITE-ProRule" id="PRU00169"/>
    </source>
</evidence>
<evidence type="ECO:0000259" key="7">
    <source>
        <dbReference type="PROSITE" id="PS50109"/>
    </source>
</evidence>
<dbReference type="CDD" id="cd16922">
    <property type="entry name" value="HATPase_EvgS-ArcB-TorS-like"/>
    <property type="match status" value="1"/>
</dbReference>
<dbReference type="InterPro" id="IPR004358">
    <property type="entry name" value="Sig_transdc_His_kin-like_C"/>
</dbReference>
<dbReference type="SMART" id="SM00388">
    <property type="entry name" value="HisKA"/>
    <property type="match status" value="1"/>
</dbReference>
<dbReference type="SUPFAM" id="SSF47226">
    <property type="entry name" value="Histidine-containing phosphotransfer domain, HPT domain"/>
    <property type="match status" value="1"/>
</dbReference>
<name>A0A078L0K0_9GAMM</name>
<dbReference type="InterPro" id="IPR000014">
    <property type="entry name" value="PAS"/>
</dbReference>
<evidence type="ECO:0000256" key="4">
    <source>
        <dbReference type="ARBA" id="ARBA00023012"/>
    </source>
</evidence>
<proteinExistence type="predicted"/>
<dbReference type="PANTHER" id="PTHR45339">
    <property type="entry name" value="HYBRID SIGNAL TRANSDUCTION HISTIDINE KINASE J"/>
    <property type="match status" value="1"/>
</dbReference>
<feature type="domain" description="PAC" evidence="9">
    <location>
        <begin position="82"/>
        <end position="138"/>
    </location>
</feature>
<dbReference type="InterPro" id="IPR001789">
    <property type="entry name" value="Sig_transdc_resp-reg_receiver"/>
</dbReference>
<dbReference type="Gene3D" id="1.20.120.160">
    <property type="entry name" value="HPT domain"/>
    <property type="match status" value="1"/>
</dbReference>
<evidence type="ECO:0000256" key="3">
    <source>
        <dbReference type="ARBA" id="ARBA00022553"/>
    </source>
</evidence>
<dbReference type="SMART" id="SM00387">
    <property type="entry name" value="HATPase_c"/>
    <property type="match status" value="1"/>
</dbReference>
<dbReference type="Pfam" id="PF02518">
    <property type="entry name" value="HATPase_c"/>
    <property type="match status" value="1"/>
</dbReference>
<dbReference type="GO" id="GO:0005886">
    <property type="term" value="C:plasma membrane"/>
    <property type="evidence" value="ECO:0007669"/>
    <property type="project" value="UniProtKB-SubCell"/>
</dbReference>
<dbReference type="Gene3D" id="3.40.50.2300">
    <property type="match status" value="1"/>
</dbReference>
<dbReference type="InterPro" id="IPR005467">
    <property type="entry name" value="His_kinase_dom"/>
</dbReference>
<dbReference type="GO" id="GO:0000155">
    <property type="term" value="F:phosphorelay sensor kinase activity"/>
    <property type="evidence" value="ECO:0007669"/>
    <property type="project" value="InterPro"/>
</dbReference>
<evidence type="ECO:0000259" key="10">
    <source>
        <dbReference type="PROSITE" id="PS50894"/>
    </source>
</evidence>
<feature type="domain" description="Histidine kinase" evidence="7">
    <location>
        <begin position="156"/>
        <end position="378"/>
    </location>
</feature>
<dbReference type="InterPro" id="IPR003594">
    <property type="entry name" value="HATPase_dom"/>
</dbReference>
<dbReference type="InterPro" id="IPR036097">
    <property type="entry name" value="HisK_dim/P_sf"/>
</dbReference>
<dbReference type="InterPro" id="IPR003661">
    <property type="entry name" value="HisK_dim/P_dom"/>
</dbReference>
<dbReference type="Pfam" id="PF00072">
    <property type="entry name" value="Response_reg"/>
    <property type="match status" value="1"/>
</dbReference>
<sequence length="670" mass="75455">MIKEDAYWSERKFLRDLVDQLPAAIFWKNTSFVFLGCNKFFADLAGISSPRDIIGKTDYDMPWGATQGDVYRKDDQYILEHKQAKLGIEEPQTLADGRDIVLLTSKIPLFSDNNEVVGILGIYHDITERKKIERSLEHAKNRAEIANQAKTEFIANMSHDIRTPLSGIIGMSKLLEDGAKTAEERQYARWVNESGEQLLSLLNGVLDVISADNTREGDVHVETFNIRQSIENIVHLELPTVKLKNLDLRSNIDDDIPDFIIGDRIKLHRIILNILGNAIKFTEKGYVAIILKKVGEEKGVITIEFSIKDTGIGIPDKLQEKVFDRFYRVNPSYNGEQRGHGVGLHIAQRYTELMGGQLKLSSAVGNGTTFSFIVSFRIAEKQPGAQDEQTQAQTFLLGEPVAGAPHVLLVEDNLIAVRIAENLMKQTGCSYSTAANGELALELVKSMDFDLIITDLGLPVVSGKEMTQLIRDWEQAFHKRPTPIVGLTAQALIEIEQECLQLGMNKVVTKPLYLETMQMLIKEFILPNQQSQKGAAGSLGRDLPDTEEQLFELNKYPLLDTEQGIKNLGGDAVLKDLLELMIDEAIPEDEELLQNAYADKDWEQIENLAHKMKSGALYCGTTRMQYACQYLERYRKAGYFALLEPLYQQLIQVVDETKVYLKDWLSNRGA</sequence>
<feature type="domain" description="HPt" evidence="10">
    <location>
        <begin position="570"/>
        <end position="668"/>
    </location>
</feature>
<dbReference type="InterPro" id="IPR035965">
    <property type="entry name" value="PAS-like_dom_sf"/>
</dbReference>
<dbReference type="Gene3D" id="1.10.287.130">
    <property type="match status" value="1"/>
</dbReference>
<feature type="modified residue" description="Phosphohistidine" evidence="5">
    <location>
        <position position="610"/>
    </location>
</feature>
<dbReference type="GO" id="GO:0005524">
    <property type="term" value="F:ATP binding"/>
    <property type="evidence" value="ECO:0007669"/>
    <property type="project" value="UniProtKB-KW"/>
</dbReference>
<dbReference type="EC" id="2.7.13.3" evidence="2"/>
<dbReference type="PROSITE" id="PS50110">
    <property type="entry name" value="RESPONSE_REGULATORY"/>
    <property type="match status" value="1"/>
</dbReference>
<comment type="catalytic activity">
    <reaction evidence="1">
        <text>ATP + protein L-histidine = ADP + protein N-phospho-L-histidine.</text>
        <dbReference type="EC" id="2.7.13.3"/>
    </reaction>
</comment>
<keyword evidence="4" id="KW-0902">Two-component regulatory system</keyword>
<reference evidence="11 12" key="1">
    <citation type="submission" date="2014-06" db="EMBL/GenBank/DDBJ databases">
        <authorList>
            <person name="Urmite Genomes Urmite Genomes"/>
        </authorList>
    </citation>
    <scope>NUCLEOTIDE SEQUENCE [LARGE SCALE GENOMIC DNA]</scope>
</reference>
<dbReference type="CDD" id="cd00082">
    <property type="entry name" value="HisKA"/>
    <property type="match status" value="1"/>
</dbReference>
<dbReference type="PROSITE" id="PS50113">
    <property type="entry name" value="PAC"/>
    <property type="match status" value="1"/>
</dbReference>
<dbReference type="PROSITE" id="PS50109">
    <property type="entry name" value="HIS_KIN"/>
    <property type="match status" value="1"/>
</dbReference>
<dbReference type="InterPro" id="IPR036890">
    <property type="entry name" value="HATPase_C_sf"/>
</dbReference>
<protein>
    <recommendedName>
        <fullName evidence="2">histidine kinase</fullName>
        <ecNumber evidence="2">2.7.13.3</ecNumber>
    </recommendedName>
</protein>
<evidence type="ECO:0000259" key="9">
    <source>
        <dbReference type="PROSITE" id="PS50113"/>
    </source>
</evidence>
<keyword evidence="3 6" id="KW-0597">Phosphoprotein</keyword>
<dbReference type="Pfam" id="PF00512">
    <property type="entry name" value="HisKA"/>
    <property type="match status" value="1"/>
</dbReference>
<dbReference type="NCBIfam" id="TIGR00229">
    <property type="entry name" value="sensory_box"/>
    <property type="match status" value="1"/>
</dbReference>
<dbReference type="FunFam" id="3.30.565.10:FF:000010">
    <property type="entry name" value="Sensor histidine kinase RcsC"/>
    <property type="match status" value="1"/>
</dbReference>
<dbReference type="STRING" id="1034943.BN59_01858"/>
<dbReference type="InterPro" id="IPR008207">
    <property type="entry name" value="Sig_transdc_His_kin_Hpt_dom"/>
</dbReference>
<dbReference type="RefSeq" id="WP_052403214.1">
    <property type="nucleotide sequence ID" value="NZ_CCVW01000002.1"/>
</dbReference>
<dbReference type="PRINTS" id="PR00344">
    <property type="entry name" value="BCTRLSENSOR"/>
</dbReference>
<dbReference type="SUPFAM" id="SSF52172">
    <property type="entry name" value="CheY-like"/>
    <property type="match status" value="1"/>
</dbReference>
<organism evidence="11 12">
    <name type="scientific">Legionella massiliensis</name>
    <dbReference type="NCBI Taxonomy" id="1034943"/>
    <lineage>
        <taxon>Bacteria</taxon>
        <taxon>Pseudomonadati</taxon>
        <taxon>Pseudomonadota</taxon>
        <taxon>Gammaproteobacteria</taxon>
        <taxon>Legionellales</taxon>
        <taxon>Legionellaceae</taxon>
        <taxon>Legionella</taxon>
    </lineage>
</organism>
<dbReference type="Gene3D" id="3.30.450.20">
    <property type="entry name" value="PAS domain"/>
    <property type="match status" value="1"/>
</dbReference>